<evidence type="ECO:0000313" key="1">
    <source>
        <dbReference type="EMBL" id="PIM50466.1"/>
    </source>
</evidence>
<protein>
    <submittedName>
        <fullName evidence="1">Uncharacterized protein</fullName>
    </submittedName>
</protein>
<sequence>MLLKVGDGGPFYFHVAGPYMRPHFMRELGFRRYLRENRKTVLSQRSVKITRPDAAQFKLDQLMSKKWLWLMAPNNCASFLEEVVQAGGSTAGLYLNCPTLERFK</sequence>
<gene>
    <name evidence="1" type="ORF">CS062_24850</name>
</gene>
<evidence type="ECO:0000313" key="2">
    <source>
        <dbReference type="Proteomes" id="UP000231501"/>
    </source>
</evidence>
<accession>A0A2G9C222</accession>
<keyword evidence="2" id="KW-1185">Reference proteome</keyword>
<dbReference type="EMBL" id="PEOG01000142">
    <property type="protein sequence ID" value="PIM50466.1"/>
    <property type="molecule type" value="Genomic_DNA"/>
</dbReference>
<organism evidence="1 2">
    <name type="scientific">Roseateles chitinivorans</name>
    <dbReference type="NCBI Taxonomy" id="2917965"/>
    <lineage>
        <taxon>Bacteria</taxon>
        <taxon>Pseudomonadati</taxon>
        <taxon>Pseudomonadota</taxon>
        <taxon>Betaproteobacteria</taxon>
        <taxon>Burkholderiales</taxon>
        <taxon>Sphaerotilaceae</taxon>
        <taxon>Roseateles</taxon>
    </lineage>
</organism>
<proteinExistence type="predicted"/>
<name>A0A2G9C222_9BURK</name>
<dbReference type="Proteomes" id="UP000231501">
    <property type="component" value="Unassembled WGS sequence"/>
</dbReference>
<reference evidence="1 2" key="1">
    <citation type="submission" date="2017-11" db="EMBL/GenBank/DDBJ databases">
        <title>Draft genome sequence of Mitsuaria sp. HWN-4.</title>
        <authorList>
            <person name="Gundlapally S.R."/>
        </authorList>
    </citation>
    <scope>NUCLEOTIDE SEQUENCE [LARGE SCALE GENOMIC DNA]</scope>
    <source>
        <strain evidence="1 2">HWN-4</strain>
    </source>
</reference>
<dbReference type="AlphaFoldDB" id="A0A2G9C222"/>
<comment type="caution">
    <text evidence="1">The sequence shown here is derived from an EMBL/GenBank/DDBJ whole genome shotgun (WGS) entry which is preliminary data.</text>
</comment>